<organism evidence="4 5">
    <name type="scientific">Reticulomyxa filosa</name>
    <dbReference type="NCBI Taxonomy" id="46433"/>
    <lineage>
        <taxon>Eukaryota</taxon>
        <taxon>Sar</taxon>
        <taxon>Rhizaria</taxon>
        <taxon>Retaria</taxon>
        <taxon>Foraminifera</taxon>
        <taxon>Monothalamids</taxon>
        <taxon>Reticulomyxidae</taxon>
        <taxon>Reticulomyxa</taxon>
    </lineage>
</organism>
<dbReference type="SMART" id="SM00884">
    <property type="entry name" value="Cullin_Nedd8"/>
    <property type="match status" value="1"/>
</dbReference>
<dbReference type="OMA" id="AGSHHRK"/>
<dbReference type="Pfam" id="PF10557">
    <property type="entry name" value="Cullin_Nedd8"/>
    <property type="match status" value="1"/>
</dbReference>
<dbReference type="Proteomes" id="UP000023152">
    <property type="component" value="Unassembled WGS sequence"/>
</dbReference>
<dbReference type="EMBL" id="ASPP01009236">
    <property type="protein sequence ID" value="ETO24401.1"/>
    <property type="molecule type" value="Genomic_DNA"/>
</dbReference>
<dbReference type="AlphaFoldDB" id="X6NEM6"/>
<dbReference type="InterPro" id="IPR036317">
    <property type="entry name" value="Cullin_homology_sf"/>
</dbReference>
<dbReference type="FunFam" id="1.10.10.10:FF:000014">
    <property type="entry name" value="Cullin 1"/>
    <property type="match status" value="1"/>
</dbReference>
<keyword evidence="5" id="KW-1185">Reference proteome</keyword>
<keyword evidence="1" id="KW-1017">Isopeptide bond</keyword>
<accession>X6NEM6</accession>
<dbReference type="GO" id="GO:0006511">
    <property type="term" value="P:ubiquitin-dependent protein catabolic process"/>
    <property type="evidence" value="ECO:0007669"/>
    <property type="project" value="InterPro"/>
</dbReference>
<gene>
    <name evidence="4" type="ORF">RFI_12758</name>
</gene>
<dbReference type="Gene3D" id="1.10.10.10">
    <property type="entry name" value="Winged helix-like DNA-binding domain superfamily/Winged helix DNA-binding domain"/>
    <property type="match status" value="1"/>
</dbReference>
<reference evidence="4 5" key="1">
    <citation type="journal article" date="2013" name="Curr. Biol.">
        <title>The Genome of the Foraminiferan Reticulomyxa filosa.</title>
        <authorList>
            <person name="Glockner G."/>
            <person name="Hulsmann N."/>
            <person name="Schleicher M."/>
            <person name="Noegel A.A."/>
            <person name="Eichinger L."/>
            <person name="Gallinger C."/>
            <person name="Pawlowski J."/>
            <person name="Sierra R."/>
            <person name="Euteneuer U."/>
            <person name="Pillet L."/>
            <person name="Moustafa A."/>
            <person name="Platzer M."/>
            <person name="Groth M."/>
            <person name="Szafranski K."/>
            <person name="Schliwa M."/>
        </authorList>
    </citation>
    <scope>NUCLEOTIDE SEQUENCE [LARGE SCALE GENOMIC DNA]</scope>
</reference>
<dbReference type="SUPFAM" id="SSF46785">
    <property type="entry name" value="Winged helix' DNA-binding domain"/>
    <property type="match status" value="1"/>
</dbReference>
<feature type="domain" description="Cullin neddylation" evidence="3">
    <location>
        <begin position="154"/>
        <end position="221"/>
    </location>
</feature>
<dbReference type="OrthoDB" id="27073at2759"/>
<evidence type="ECO:0000259" key="3">
    <source>
        <dbReference type="SMART" id="SM00884"/>
    </source>
</evidence>
<dbReference type="InterPro" id="IPR036390">
    <property type="entry name" value="WH_DNA-bd_sf"/>
</dbReference>
<evidence type="ECO:0000313" key="4">
    <source>
        <dbReference type="EMBL" id="ETO24401.1"/>
    </source>
</evidence>
<evidence type="ECO:0000256" key="1">
    <source>
        <dbReference type="ARBA" id="ARBA00022499"/>
    </source>
</evidence>
<keyword evidence="2" id="KW-0832">Ubl conjugation</keyword>
<dbReference type="SUPFAM" id="SSF75632">
    <property type="entry name" value="Cullin homology domain"/>
    <property type="match status" value="1"/>
</dbReference>
<dbReference type="Pfam" id="PF26557">
    <property type="entry name" value="Cullin_AB"/>
    <property type="match status" value="1"/>
</dbReference>
<evidence type="ECO:0000256" key="2">
    <source>
        <dbReference type="ARBA" id="ARBA00022843"/>
    </source>
</evidence>
<dbReference type="InterPro" id="IPR059120">
    <property type="entry name" value="Cullin-like_AB"/>
</dbReference>
<dbReference type="InterPro" id="IPR036388">
    <property type="entry name" value="WH-like_DNA-bd_sf"/>
</dbReference>
<dbReference type="PANTHER" id="PTHR11932">
    <property type="entry name" value="CULLIN"/>
    <property type="match status" value="1"/>
</dbReference>
<dbReference type="Gene3D" id="3.30.230.130">
    <property type="entry name" value="Cullin, Chain C, Domain 2"/>
    <property type="match status" value="1"/>
</dbReference>
<name>X6NEM6_RETFI</name>
<comment type="caution">
    <text evidence="4">The sequence shown here is derived from an EMBL/GenBank/DDBJ whole genome shotgun (WGS) entry which is preliminary data.</text>
</comment>
<dbReference type="InterPro" id="IPR045093">
    <property type="entry name" value="Cullin"/>
</dbReference>
<sequence>MHYIYTYSLKNKGHSRTLRRFRWWTQRVGCPYISSLGCKQHIQCVLTKGKMKEKTKMSDAMCVLMLFNQHEILTWKQMKTLTGIDQDALEKHVLGLVHPKMKLVLKKPSRRELNDTDKFMLNKGFKNQRVRIVVGVLEINKPSTTNTDEMPKHLLESRKNRVEAAIIRVMKARKTLEHNQLVTEVVHQIQAKFNPNPQFIKQRIASLIEREYLKRDDHDRKIYHYLP</sequence>
<proteinExistence type="predicted"/>
<evidence type="ECO:0000313" key="5">
    <source>
        <dbReference type="Proteomes" id="UP000023152"/>
    </source>
</evidence>
<protein>
    <recommendedName>
        <fullName evidence="3">Cullin neddylation domain-containing protein</fullName>
    </recommendedName>
</protein>
<dbReference type="GO" id="GO:0031625">
    <property type="term" value="F:ubiquitin protein ligase binding"/>
    <property type="evidence" value="ECO:0007669"/>
    <property type="project" value="InterPro"/>
</dbReference>
<dbReference type="InterPro" id="IPR019559">
    <property type="entry name" value="Cullin_neddylation_domain"/>
</dbReference>